<dbReference type="Gene3D" id="3.80.10.10">
    <property type="entry name" value="Ribonuclease Inhibitor"/>
    <property type="match status" value="1"/>
</dbReference>
<evidence type="ECO:0008006" key="3">
    <source>
        <dbReference type="Google" id="ProtNLM"/>
    </source>
</evidence>
<dbReference type="OrthoDB" id="2986625at2759"/>
<evidence type="ECO:0000313" key="2">
    <source>
        <dbReference type="Proteomes" id="UP000541558"/>
    </source>
</evidence>
<name>A0A8H5B192_9AGAR</name>
<comment type="caution">
    <text evidence="1">The sequence shown here is derived from an EMBL/GenBank/DDBJ whole genome shotgun (WGS) entry which is preliminary data.</text>
</comment>
<gene>
    <name evidence="1" type="ORF">D9611_007020</name>
</gene>
<sequence>MSQASVASTSPTMSTQTTVGEPLPYDVLVHISDKVCETDFASLCALRLVSKATNEIAEPKVFASTSISFTNRPYTPSQLEAMASGTSPYSRWTTNLSIPENALIPLELADRDPLQGEERDRLLACQTEFLVPALESLQGLKSVKFDTSRRSPYEDVLSALARLPNLEALINTNCDYHEPIPAHLEKFSNLRHIALSNIYLYPGTVAVLKRMLARSLTTLEIFTLDPHQLWDPDAESYTSVKLEDLFDKGTGTSPSPSLPALRALKVTGVELAATSIPILRSLVKLQVTSLEPHSNDVEDGFWGALENLGVRLEHLEVAHLSPAAIKYLVSYEGLRELQLGSTSFSKSDDHFAQFAPDVLSKHRKTLTRLSLSCLDVAEFRCTEEDFELIYQCAQLDTLTFGYTESSSKPGRAPTVSLDLLLPRLAERLPRLRQLYIYPKPGGTHFIGMSRGAHEKIISTFVKGVCDVHFANTVPRFKLLGPKNCGPFDFDLETRRFFEVKETLPPT</sequence>
<evidence type="ECO:0000313" key="1">
    <source>
        <dbReference type="EMBL" id="KAF5314715.1"/>
    </source>
</evidence>
<reference evidence="1 2" key="1">
    <citation type="journal article" date="2020" name="ISME J.">
        <title>Uncovering the hidden diversity of litter-decomposition mechanisms in mushroom-forming fungi.</title>
        <authorList>
            <person name="Floudas D."/>
            <person name="Bentzer J."/>
            <person name="Ahren D."/>
            <person name="Johansson T."/>
            <person name="Persson P."/>
            <person name="Tunlid A."/>
        </authorList>
    </citation>
    <scope>NUCLEOTIDE SEQUENCE [LARGE SCALE GENOMIC DNA]</scope>
    <source>
        <strain evidence="1 2">CBS 175.51</strain>
    </source>
</reference>
<protein>
    <recommendedName>
        <fullName evidence="3">F-box domain-containing protein</fullName>
    </recommendedName>
</protein>
<dbReference type="SUPFAM" id="SSF52047">
    <property type="entry name" value="RNI-like"/>
    <property type="match status" value="1"/>
</dbReference>
<organism evidence="1 2">
    <name type="scientific">Ephemerocybe angulata</name>
    <dbReference type="NCBI Taxonomy" id="980116"/>
    <lineage>
        <taxon>Eukaryota</taxon>
        <taxon>Fungi</taxon>
        <taxon>Dikarya</taxon>
        <taxon>Basidiomycota</taxon>
        <taxon>Agaricomycotina</taxon>
        <taxon>Agaricomycetes</taxon>
        <taxon>Agaricomycetidae</taxon>
        <taxon>Agaricales</taxon>
        <taxon>Agaricineae</taxon>
        <taxon>Psathyrellaceae</taxon>
        <taxon>Ephemerocybe</taxon>
    </lineage>
</organism>
<dbReference type="Proteomes" id="UP000541558">
    <property type="component" value="Unassembled WGS sequence"/>
</dbReference>
<dbReference type="InterPro" id="IPR032675">
    <property type="entry name" value="LRR_dom_sf"/>
</dbReference>
<accession>A0A8H5B192</accession>
<proteinExistence type="predicted"/>
<keyword evidence="2" id="KW-1185">Reference proteome</keyword>
<dbReference type="AlphaFoldDB" id="A0A8H5B192"/>
<dbReference type="EMBL" id="JAACJK010000221">
    <property type="protein sequence ID" value="KAF5314715.1"/>
    <property type="molecule type" value="Genomic_DNA"/>
</dbReference>